<evidence type="ECO:0000313" key="1">
    <source>
        <dbReference type="EMBL" id="GFR22548.1"/>
    </source>
</evidence>
<gene>
    <name evidence="1" type="ORF">TNCT_362271</name>
</gene>
<protein>
    <submittedName>
        <fullName evidence="1">Uncharacterized protein</fullName>
    </submittedName>
</protein>
<accession>A0A8X6HGN6</accession>
<keyword evidence="2" id="KW-1185">Reference proteome</keyword>
<evidence type="ECO:0000313" key="2">
    <source>
        <dbReference type="Proteomes" id="UP000887116"/>
    </source>
</evidence>
<dbReference type="EMBL" id="BMAO01038090">
    <property type="protein sequence ID" value="GFR22548.1"/>
    <property type="molecule type" value="Genomic_DNA"/>
</dbReference>
<dbReference type="AlphaFoldDB" id="A0A8X6HGN6"/>
<comment type="caution">
    <text evidence="1">The sequence shown here is derived from an EMBL/GenBank/DDBJ whole genome shotgun (WGS) entry which is preliminary data.</text>
</comment>
<organism evidence="1 2">
    <name type="scientific">Trichonephila clavata</name>
    <name type="common">Joro spider</name>
    <name type="synonym">Nephila clavata</name>
    <dbReference type="NCBI Taxonomy" id="2740835"/>
    <lineage>
        <taxon>Eukaryota</taxon>
        <taxon>Metazoa</taxon>
        <taxon>Ecdysozoa</taxon>
        <taxon>Arthropoda</taxon>
        <taxon>Chelicerata</taxon>
        <taxon>Arachnida</taxon>
        <taxon>Araneae</taxon>
        <taxon>Araneomorphae</taxon>
        <taxon>Entelegynae</taxon>
        <taxon>Araneoidea</taxon>
        <taxon>Nephilidae</taxon>
        <taxon>Trichonephila</taxon>
    </lineage>
</organism>
<name>A0A8X6HGN6_TRICU</name>
<sequence>MFHFKELRDAEVFKYIESLSCKAISGLPSGPYFAIQQETSAELNYVHLRKASLELQKRASYTRIYSSKLERERGIGSTETNGLWNS</sequence>
<dbReference type="Proteomes" id="UP000887116">
    <property type="component" value="Unassembled WGS sequence"/>
</dbReference>
<reference evidence="1" key="1">
    <citation type="submission" date="2020-07" db="EMBL/GenBank/DDBJ databases">
        <title>Multicomponent nature underlies the extraordinary mechanical properties of spider dragline silk.</title>
        <authorList>
            <person name="Kono N."/>
            <person name="Nakamura H."/>
            <person name="Mori M."/>
            <person name="Yoshida Y."/>
            <person name="Ohtoshi R."/>
            <person name="Malay A.D."/>
            <person name="Moran D.A.P."/>
            <person name="Tomita M."/>
            <person name="Numata K."/>
            <person name="Arakawa K."/>
        </authorList>
    </citation>
    <scope>NUCLEOTIDE SEQUENCE</scope>
</reference>
<proteinExistence type="predicted"/>